<evidence type="ECO:0000256" key="3">
    <source>
        <dbReference type="SAM" id="MobiDB-lite"/>
    </source>
</evidence>
<dbReference type="SUPFAM" id="SSF49785">
    <property type="entry name" value="Galactose-binding domain-like"/>
    <property type="match status" value="1"/>
</dbReference>
<dbReference type="Gene3D" id="2.60.120.260">
    <property type="entry name" value="Galactose-binding domain-like"/>
    <property type="match status" value="1"/>
</dbReference>
<keyword evidence="7" id="KW-1185">Reference proteome</keyword>
<comment type="similarity">
    <text evidence="2">Belongs to the polysaccharide lyase 1 family.</text>
</comment>
<keyword evidence="4" id="KW-0732">Signal</keyword>
<keyword evidence="1 2" id="KW-0456">Lyase</keyword>
<keyword evidence="2" id="KW-0119">Carbohydrate metabolism</keyword>
<comment type="caution">
    <text evidence="6">The sequence shown here is derived from an EMBL/GenBank/DDBJ whole genome shotgun (WGS) entry which is preliminary data.</text>
</comment>
<evidence type="ECO:0000256" key="4">
    <source>
        <dbReference type="SAM" id="SignalP"/>
    </source>
</evidence>
<dbReference type="InterPro" id="IPR008979">
    <property type="entry name" value="Galactose-bd-like_sf"/>
</dbReference>
<evidence type="ECO:0000259" key="5">
    <source>
        <dbReference type="SMART" id="SM00656"/>
    </source>
</evidence>
<organism evidence="6 7">
    <name type="scientific">Rheinheimera soli</name>
    <dbReference type="NCBI Taxonomy" id="443616"/>
    <lineage>
        <taxon>Bacteria</taxon>
        <taxon>Pseudomonadati</taxon>
        <taxon>Pseudomonadota</taxon>
        <taxon>Gammaproteobacteria</taxon>
        <taxon>Chromatiales</taxon>
        <taxon>Chromatiaceae</taxon>
        <taxon>Rheinheimera</taxon>
    </lineage>
</organism>
<feature type="chain" id="PRO_5047454490" evidence="4">
    <location>
        <begin position="24"/>
        <end position="488"/>
    </location>
</feature>
<feature type="signal peptide" evidence="4">
    <location>
        <begin position="1"/>
        <end position="23"/>
    </location>
</feature>
<evidence type="ECO:0000256" key="2">
    <source>
        <dbReference type="RuleBase" id="RU361173"/>
    </source>
</evidence>
<dbReference type="InterPro" id="IPR012334">
    <property type="entry name" value="Pectin_lyas_fold"/>
</dbReference>
<feature type="domain" description="Pectate lyase" evidence="5">
    <location>
        <begin position="211"/>
        <end position="415"/>
    </location>
</feature>
<dbReference type="InterPro" id="IPR002022">
    <property type="entry name" value="Pec_lyase"/>
</dbReference>
<comment type="subcellular location">
    <subcellularLocation>
        <location evidence="2">Secreted</location>
    </subcellularLocation>
</comment>
<keyword evidence="2" id="KW-0964">Secreted</keyword>
<dbReference type="PANTHER" id="PTHR31683">
    <property type="entry name" value="PECTATE LYASE 18-RELATED"/>
    <property type="match status" value="1"/>
</dbReference>
<dbReference type="Pfam" id="PF00544">
    <property type="entry name" value="Pectate_lyase_4"/>
    <property type="match status" value="1"/>
</dbReference>
<evidence type="ECO:0000313" key="6">
    <source>
        <dbReference type="EMBL" id="MDR7121040.1"/>
    </source>
</evidence>
<dbReference type="RefSeq" id="WP_310277460.1">
    <property type="nucleotide sequence ID" value="NZ_JAVDWR010000005.1"/>
</dbReference>
<dbReference type="EMBL" id="JAVDWR010000005">
    <property type="protein sequence ID" value="MDR7121040.1"/>
    <property type="molecule type" value="Genomic_DNA"/>
</dbReference>
<name>A0ABU1VZA8_9GAMM</name>
<dbReference type="InterPro" id="IPR045032">
    <property type="entry name" value="PEL"/>
</dbReference>
<dbReference type="PANTHER" id="PTHR31683:SF18">
    <property type="entry name" value="PECTATE LYASE 21-RELATED"/>
    <property type="match status" value="1"/>
</dbReference>
<evidence type="ECO:0000256" key="1">
    <source>
        <dbReference type="ARBA" id="ARBA00023239"/>
    </source>
</evidence>
<dbReference type="Proteomes" id="UP001257909">
    <property type="component" value="Unassembled WGS sequence"/>
</dbReference>
<sequence length="488" mass="52579">MQHKNLLFPLLALSCAVSAAVHANNLAITGPGAGADGSSKASGISYSDVRDNNLQSYWQPSSNSNQRVSVKWSSAIQLNQVVLKESGSAVTSWRLVNNDNGAELASGSSIGSNKVLNLSTISSKKLNLEIISASSAPRIAEFEVYLNTEGGTDPAPTDPVDPTDPPPTGEVTACSTNPQGFASLDGGTTGGAGANAVTVTATTGAEIQAALANRDLNRPLTIRVNGTITTANSGGVSKFDIKDMNNVSIIGVGNNALFDGIGIKVFRANNVILRNLRLRYVNTGDKDAITLEGPASNIWIDHNEIYNSLDVGKDYYDELVSGKKDVDKVTISYNYLHDSWKTSLWGNSDSDNFNRRITFHHNYWQRVNSRLPLFRFGQGHIYNNYYTEVQDTGINSRMGAVIRIENNVFENTTNPIVSFYSSALGYWDTRGNQFSNTSWQAMPSEGVIAGPNVQPNAVLNLPYSFALLPTNEVKAHVIANAGVNKCSF</sequence>
<dbReference type="GO" id="GO:0016829">
    <property type="term" value="F:lyase activity"/>
    <property type="evidence" value="ECO:0007669"/>
    <property type="project" value="UniProtKB-KW"/>
</dbReference>
<proteinExistence type="inferred from homology"/>
<dbReference type="SMART" id="SM00656">
    <property type="entry name" value="Amb_all"/>
    <property type="match status" value="1"/>
</dbReference>
<accession>A0ABU1VZA8</accession>
<dbReference type="PROSITE" id="PS51257">
    <property type="entry name" value="PROKAR_LIPOPROTEIN"/>
    <property type="match status" value="1"/>
</dbReference>
<evidence type="ECO:0000313" key="7">
    <source>
        <dbReference type="Proteomes" id="UP001257909"/>
    </source>
</evidence>
<gene>
    <name evidence="6" type="ORF">J2W69_001981</name>
</gene>
<feature type="region of interest" description="Disordered" evidence="3">
    <location>
        <begin position="149"/>
        <end position="170"/>
    </location>
</feature>
<dbReference type="SUPFAM" id="SSF51126">
    <property type="entry name" value="Pectin lyase-like"/>
    <property type="match status" value="1"/>
</dbReference>
<dbReference type="Gene3D" id="2.160.20.10">
    <property type="entry name" value="Single-stranded right-handed beta-helix, Pectin lyase-like"/>
    <property type="match status" value="1"/>
</dbReference>
<protein>
    <submittedName>
        <fullName evidence="6">Pectate lyase</fullName>
    </submittedName>
</protein>
<feature type="compositionally biased region" description="Pro residues" evidence="3">
    <location>
        <begin position="156"/>
        <end position="168"/>
    </location>
</feature>
<dbReference type="InterPro" id="IPR011050">
    <property type="entry name" value="Pectin_lyase_fold/virulence"/>
</dbReference>
<reference evidence="6 7" key="1">
    <citation type="submission" date="2023-07" db="EMBL/GenBank/DDBJ databases">
        <title>Sorghum-associated microbial communities from plants grown in Nebraska, USA.</title>
        <authorList>
            <person name="Schachtman D."/>
        </authorList>
    </citation>
    <scope>NUCLEOTIDE SEQUENCE [LARGE SCALE GENOMIC DNA]</scope>
    <source>
        <strain evidence="6 7">4138</strain>
    </source>
</reference>
<keyword evidence="2" id="KW-0624">Polysaccharide degradation</keyword>